<proteinExistence type="predicted"/>
<sequence>MAHDHGHHTTLAFECHPCQDPESRDC</sequence>
<reference evidence="1" key="1">
    <citation type="submission" date="2018-05" db="EMBL/GenBank/DDBJ databases">
        <authorList>
            <person name="Lanie J.A."/>
            <person name="Ng W.-L."/>
            <person name="Kazmierczak K.M."/>
            <person name="Andrzejewski T.M."/>
            <person name="Davidsen T.M."/>
            <person name="Wayne K.J."/>
            <person name="Tettelin H."/>
            <person name="Glass J.I."/>
            <person name="Rusch D."/>
            <person name="Podicherti R."/>
            <person name="Tsui H.-C.T."/>
            <person name="Winkler M.E."/>
        </authorList>
    </citation>
    <scope>NUCLEOTIDE SEQUENCE</scope>
</reference>
<evidence type="ECO:0000313" key="1">
    <source>
        <dbReference type="EMBL" id="SVA89659.1"/>
    </source>
</evidence>
<protein>
    <submittedName>
        <fullName evidence="1">Uncharacterized protein</fullName>
    </submittedName>
</protein>
<organism evidence="1">
    <name type="scientific">marine metagenome</name>
    <dbReference type="NCBI Taxonomy" id="408172"/>
    <lineage>
        <taxon>unclassified sequences</taxon>
        <taxon>metagenomes</taxon>
        <taxon>ecological metagenomes</taxon>
    </lineage>
</organism>
<dbReference type="EMBL" id="UINC01021652">
    <property type="protein sequence ID" value="SVA89659.1"/>
    <property type="molecule type" value="Genomic_DNA"/>
</dbReference>
<dbReference type="AlphaFoldDB" id="A0A381ZKG2"/>
<gene>
    <name evidence="1" type="ORF">METZ01_LOCUS142513</name>
</gene>
<name>A0A381ZKG2_9ZZZZ</name>
<accession>A0A381ZKG2</accession>